<dbReference type="EMBL" id="MFJL01000005">
    <property type="protein sequence ID" value="OGG16948.1"/>
    <property type="molecule type" value="Genomic_DNA"/>
</dbReference>
<gene>
    <name evidence="1" type="ORF">A3D77_06100</name>
</gene>
<reference evidence="1 2" key="1">
    <citation type="journal article" date="2016" name="Nat. Commun.">
        <title>Thousands of microbial genomes shed light on interconnected biogeochemical processes in an aquifer system.</title>
        <authorList>
            <person name="Anantharaman K."/>
            <person name="Brown C.T."/>
            <person name="Hug L.A."/>
            <person name="Sharon I."/>
            <person name="Castelle C.J."/>
            <person name="Probst A.J."/>
            <person name="Thomas B.C."/>
            <person name="Singh A."/>
            <person name="Wilkins M.J."/>
            <person name="Karaoz U."/>
            <person name="Brodie E.L."/>
            <person name="Williams K.H."/>
            <person name="Hubbard S.S."/>
            <person name="Banfield J.F."/>
        </authorList>
    </citation>
    <scope>NUCLEOTIDE SEQUENCE [LARGE SCALE GENOMIC DNA]</scope>
</reference>
<evidence type="ECO:0000313" key="2">
    <source>
        <dbReference type="Proteomes" id="UP000176923"/>
    </source>
</evidence>
<dbReference type="InterPro" id="IPR015421">
    <property type="entry name" value="PyrdxlP-dep_Trfase_major"/>
</dbReference>
<accession>A0A1F5ZWU7</accession>
<dbReference type="AlphaFoldDB" id="A0A1F5ZWU7"/>
<comment type="caution">
    <text evidence="1">The sequence shown here is derived from an EMBL/GenBank/DDBJ whole genome shotgun (WGS) entry which is preliminary data.</text>
</comment>
<evidence type="ECO:0000313" key="1">
    <source>
        <dbReference type="EMBL" id="OGG16948.1"/>
    </source>
</evidence>
<dbReference type="InterPro" id="IPR015424">
    <property type="entry name" value="PyrdxlP-dep_Trfase"/>
</dbReference>
<proteinExistence type="predicted"/>
<protein>
    <recommendedName>
        <fullName evidence="3">DegT/DnrJ/EryC1/StrS aminotransferase family protein</fullName>
    </recommendedName>
</protein>
<evidence type="ECO:0008006" key="3">
    <source>
        <dbReference type="Google" id="ProtNLM"/>
    </source>
</evidence>
<name>A0A1F5ZWU7_9BACT</name>
<dbReference type="Proteomes" id="UP000176923">
    <property type="component" value="Unassembled WGS sequence"/>
</dbReference>
<dbReference type="Gene3D" id="3.40.640.10">
    <property type="entry name" value="Type I PLP-dependent aspartate aminotransferase-like (Major domain)"/>
    <property type="match status" value="1"/>
</dbReference>
<organism evidence="1 2">
    <name type="scientific">Candidatus Gottesmanbacteria bacterium RIFCSPHIGHO2_02_FULL_39_11</name>
    <dbReference type="NCBI Taxonomy" id="1798382"/>
    <lineage>
        <taxon>Bacteria</taxon>
        <taxon>Candidatus Gottesmaniibacteriota</taxon>
    </lineage>
</organism>
<sequence length="355" mass="41804">MIPVHPTSLWKYLDKKKTPLREGIGHQFYLSWEDSLWDILRSYKIPESSTVLIPSFFCMDVVSNMKTHGLRAVFYNLDKNLQANQKEVTDLIKLHNPKIIIIFHPVGIRSLLLDSKELLQFLSSDTILIEDAVHQLINPQKIEIKRKNHFILTSLRKVVPLQGSILFGRKEDVQKLKGSMYIDFSYIMRVLIYWGLMQLFLSFQKYTALIPIKKFSGKYAEKFMLKGYDVIGDSPFPAWCPSIFSRTYFHINFEKVKNIKKEQVKMYKKELKHYHLFFPEKDEEELRGFPIILNKKYADEFISKIRNEGICLRKELPDCLWAKKYSIAYLPLGPYLDKCDIGYIISKVNNIIECR</sequence>
<dbReference type="SUPFAM" id="SSF53383">
    <property type="entry name" value="PLP-dependent transferases"/>
    <property type="match status" value="1"/>
</dbReference>